<keyword evidence="1" id="KW-1133">Transmembrane helix</keyword>
<dbReference type="SUPFAM" id="SSF51445">
    <property type="entry name" value="(Trans)glycosidases"/>
    <property type="match status" value="1"/>
</dbReference>
<keyword evidence="1" id="KW-0472">Membrane</keyword>
<name>A0A7S2M1Q4_9DINO</name>
<evidence type="ECO:0000256" key="1">
    <source>
        <dbReference type="SAM" id="Phobius"/>
    </source>
</evidence>
<evidence type="ECO:0000313" key="2">
    <source>
        <dbReference type="EMBL" id="CAD9621273.1"/>
    </source>
</evidence>
<accession>A0A7S2M1Q4</accession>
<gene>
    <name evidence="2" type="ORF">BRAN1462_LOCUS45410</name>
</gene>
<dbReference type="EMBL" id="HBGW01071188">
    <property type="protein sequence ID" value="CAD9621273.1"/>
    <property type="molecule type" value="Transcribed_RNA"/>
</dbReference>
<keyword evidence="1" id="KW-0812">Transmembrane</keyword>
<dbReference type="Gene3D" id="3.20.20.80">
    <property type="entry name" value="Glycosidases"/>
    <property type="match status" value="1"/>
</dbReference>
<organism evidence="2">
    <name type="scientific">Zooxanthella nutricula</name>
    <dbReference type="NCBI Taxonomy" id="1333877"/>
    <lineage>
        <taxon>Eukaryota</taxon>
        <taxon>Sar</taxon>
        <taxon>Alveolata</taxon>
        <taxon>Dinophyceae</taxon>
        <taxon>Peridiniales</taxon>
        <taxon>Peridiniales incertae sedis</taxon>
        <taxon>Zooxanthella</taxon>
    </lineage>
</organism>
<dbReference type="AlphaFoldDB" id="A0A7S2M1Q4"/>
<dbReference type="InterPro" id="IPR017853">
    <property type="entry name" value="GH"/>
</dbReference>
<feature type="transmembrane region" description="Helical" evidence="1">
    <location>
        <begin position="210"/>
        <end position="235"/>
    </location>
</feature>
<reference evidence="2" key="1">
    <citation type="submission" date="2021-01" db="EMBL/GenBank/DDBJ databases">
        <authorList>
            <person name="Corre E."/>
            <person name="Pelletier E."/>
            <person name="Niang G."/>
            <person name="Scheremetjew M."/>
            <person name="Finn R."/>
            <person name="Kale V."/>
            <person name="Holt S."/>
            <person name="Cochrane G."/>
            <person name="Meng A."/>
            <person name="Brown T."/>
            <person name="Cohen L."/>
        </authorList>
    </citation>
    <scope>NUCLEOTIDE SEQUENCE</scope>
    <source>
        <strain evidence="2">RCC3387</strain>
    </source>
</reference>
<sequence length="266" mass="28513">MGLGSVPVTSVFTGNVMYGSAVFQEMAGKALVNSFLANATKTYGARFVFTFNLYPYFDPNWKLDSGSDDQCKASLDSAMCWNSPSCTVPSNVAMARRKAAQLTGNGGSKIWVGETGWSSPKATTLTTSMAQCPAWSSSNALRRFYDGFLQWNMAGEGAPDHAFYFAARDSLNFGIVEHFGLIGDCMDQACKLVSANYTVPPLEPPAGRHMAWMSIGCVAAGALSLVTLVAAYIAARARQRRQAKARGWLTAQEQDSVAMSESSTAA</sequence>
<protein>
    <submittedName>
        <fullName evidence="2">Uncharacterized protein</fullName>
    </submittedName>
</protein>
<proteinExistence type="predicted"/>